<sequence length="362" mass="38348">MNHPRIDQAAMGGAADLDALCRALARHAPHQHRSGDGIDRSVTLLRQADLLTDSGAADPAATARRLVRIAGANLSVARLYEGHINALRIVEMHGSAAQTARVAEIVAKGAFLGVWGADGAEPVRVDGHALRGAKTFASGLGTVTHAIITVAGDDAPRIGLIDVRDASRHHPGDWAMRGMRATRSGGHDFAGIEVDEVDWIGAPGCYVTEPGFVSGVWRIAALQLGATFGLLDAARRHLGGLERMGAEAQLTRLTPPMMRALAAETFVRRAACFGESTTNTATPEQGVALSAAARLLTEEIAQQTIAAVEQSVGLVHFSQGSETGRMAEDLATYLRQAARDALLLRVGRHTLDTPRPVWEMLP</sequence>
<dbReference type="KEGG" id="cmag:CBW24_08425"/>
<dbReference type="InterPro" id="IPR046373">
    <property type="entry name" value="Acyl-CoA_Oxase/DH_mid-dom_sf"/>
</dbReference>
<evidence type="ECO:0000313" key="1">
    <source>
        <dbReference type="EMBL" id="ATI42027.1"/>
    </source>
</evidence>
<name>A0A291LZH6_9RHOB</name>
<gene>
    <name evidence="1" type="ORF">CBW24_08425</name>
</gene>
<dbReference type="InterPro" id="IPR009100">
    <property type="entry name" value="AcylCoA_DH/oxidase_NM_dom_sf"/>
</dbReference>
<dbReference type="SUPFAM" id="SSF56645">
    <property type="entry name" value="Acyl-CoA dehydrogenase NM domain-like"/>
    <property type="match status" value="1"/>
</dbReference>
<accession>A0A291LZH6</accession>
<proteinExistence type="predicted"/>
<dbReference type="GO" id="GO:0016627">
    <property type="term" value="F:oxidoreductase activity, acting on the CH-CH group of donors"/>
    <property type="evidence" value="ECO:0007669"/>
    <property type="project" value="InterPro"/>
</dbReference>
<evidence type="ECO:0000313" key="2">
    <source>
        <dbReference type="Proteomes" id="UP000219050"/>
    </source>
</evidence>
<protein>
    <recommendedName>
        <fullName evidence="3">Acyl-CoA dehydrogenase</fullName>
    </recommendedName>
</protein>
<dbReference type="OrthoDB" id="2986495at2"/>
<dbReference type="RefSeq" id="WP_097373309.1">
    <property type="nucleotide sequence ID" value="NZ_CP021404.1"/>
</dbReference>
<reference evidence="1 2" key="1">
    <citation type="submission" date="2017-05" db="EMBL/GenBank/DDBJ databases">
        <title>Comparative genomic and metabolic analysis of manganese-oxidizing mechanisms in Celeribater manganoxidans DY25T: its adaption to the environment of polymetallic nodule.</title>
        <authorList>
            <person name="Wang X."/>
        </authorList>
    </citation>
    <scope>NUCLEOTIDE SEQUENCE [LARGE SCALE GENOMIC DNA]</scope>
    <source>
        <strain evidence="1 2">DY25</strain>
    </source>
</reference>
<dbReference type="EMBL" id="CP021404">
    <property type="protein sequence ID" value="ATI42027.1"/>
    <property type="molecule type" value="Genomic_DNA"/>
</dbReference>
<evidence type="ECO:0008006" key="3">
    <source>
        <dbReference type="Google" id="ProtNLM"/>
    </source>
</evidence>
<dbReference type="Gene3D" id="2.40.110.10">
    <property type="entry name" value="Butyryl-CoA Dehydrogenase, subunit A, domain 2"/>
    <property type="match status" value="1"/>
</dbReference>
<dbReference type="Proteomes" id="UP000219050">
    <property type="component" value="Chromosome"/>
</dbReference>
<organism evidence="1 2">
    <name type="scientific">Pacificitalea manganoxidans</name>
    <dbReference type="NCBI Taxonomy" id="1411902"/>
    <lineage>
        <taxon>Bacteria</taxon>
        <taxon>Pseudomonadati</taxon>
        <taxon>Pseudomonadota</taxon>
        <taxon>Alphaproteobacteria</taxon>
        <taxon>Rhodobacterales</taxon>
        <taxon>Paracoccaceae</taxon>
        <taxon>Pacificitalea</taxon>
    </lineage>
</organism>
<keyword evidence="2" id="KW-1185">Reference proteome</keyword>
<dbReference type="AlphaFoldDB" id="A0A291LZH6"/>